<evidence type="ECO:0000313" key="1">
    <source>
        <dbReference type="EMBL" id="QDU31547.1"/>
    </source>
</evidence>
<protein>
    <submittedName>
        <fullName evidence="1">Uncharacterized protein</fullName>
    </submittedName>
</protein>
<dbReference type="KEGG" id="aagg:ETAA8_67060"/>
<name>A0A517YMV2_9BACT</name>
<sequence>MSVERIKSAVLQCLDHCYASQNWYRGWSQFMEKLFHDRTWTIAEVEAVQLVMCKLLLGSGVNQERLLGNKPSGADVEQALKQLSSQQSRQD</sequence>
<evidence type="ECO:0000313" key="2">
    <source>
        <dbReference type="Proteomes" id="UP000315017"/>
    </source>
</evidence>
<dbReference type="EMBL" id="CP036274">
    <property type="protein sequence ID" value="QDU31547.1"/>
    <property type="molecule type" value="Genomic_DNA"/>
</dbReference>
<accession>A0A517YMV2</accession>
<proteinExistence type="predicted"/>
<dbReference type="AlphaFoldDB" id="A0A517YMV2"/>
<dbReference type="Proteomes" id="UP000315017">
    <property type="component" value="Chromosome"/>
</dbReference>
<gene>
    <name evidence="1" type="ORF">ETAA8_67060</name>
</gene>
<keyword evidence="2" id="KW-1185">Reference proteome</keyword>
<reference evidence="1 2" key="1">
    <citation type="submission" date="2019-02" db="EMBL/GenBank/DDBJ databases">
        <title>Deep-cultivation of Planctomycetes and their phenomic and genomic characterization uncovers novel biology.</title>
        <authorList>
            <person name="Wiegand S."/>
            <person name="Jogler M."/>
            <person name="Boedeker C."/>
            <person name="Pinto D."/>
            <person name="Vollmers J."/>
            <person name="Rivas-Marin E."/>
            <person name="Kohn T."/>
            <person name="Peeters S.H."/>
            <person name="Heuer A."/>
            <person name="Rast P."/>
            <person name="Oberbeckmann S."/>
            <person name="Bunk B."/>
            <person name="Jeske O."/>
            <person name="Meyerdierks A."/>
            <person name="Storesund J.E."/>
            <person name="Kallscheuer N."/>
            <person name="Luecker S."/>
            <person name="Lage O.M."/>
            <person name="Pohl T."/>
            <person name="Merkel B.J."/>
            <person name="Hornburger P."/>
            <person name="Mueller R.-W."/>
            <person name="Bruemmer F."/>
            <person name="Labrenz M."/>
            <person name="Spormann A.M."/>
            <person name="Op den Camp H."/>
            <person name="Overmann J."/>
            <person name="Amann R."/>
            <person name="Jetten M.S.M."/>
            <person name="Mascher T."/>
            <person name="Medema M.H."/>
            <person name="Devos D.P."/>
            <person name="Kaster A.-K."/>
            <person name="Ovreas L."/>
            <person name="Rohde M."/>
            <person name="Galperin M.Y."/>
            <person name="Jogler C."/>
        </authorList>
    </citation>
    <scope>NUCLEOTIDE SEQUENCE [LARGE SCALE GENOMIC DNA]</scope>
    <source>
        <strain evidence="1 2">ETA_A8</strain>
    </source>
</reference>
<organism evidence="1 2">
    <name type="scientific">Anatilimnocola aggregata</name>
    <dbReference type="NCBI Taxonomy" id="2528021"/>
    <lineage>
        <taxon>Bacteria</taxon>
        <taxon>Pseudomonadati</taxon>
        <taxon>Planctomycetota</taxon>
        <taxon>Planctomycetia</taxon>
        <taxon>Pirellulales</taxon>
        <taxon>Pirellulaceae</taxon>
        <taxon>Anatilimnocola</taxon>
    </lineage>
</organism>
<dbReference type="RefSeq" id="WP_145098864.1">
    <property type="nucleotide sequence ID" value="NZ_CP036274.1"/>
</dbReference>